<feature type="region of interest" description="Disordered" evidence="1">
    <location>
        <begin position="1"/>
        <end position="20"/>
    </location>
</feature>
<keyword evidence="3" id="KW-1185">Reference proteome</keyword>
<feature type="compositionally biased region" description="Polar residues" evidence="1">
    <location>
        <begin position="1"/>
        <end position="19"/>
    </location>
</feature>
<protein>
    <submittedName>
        <fullName evidence="2">Uncharacterized protein</fullName>
    </submittedName>
</protein>
<name>A0A8K0G3S4_IGNLU</name>
<comment type="caution">
    <text evidence="2">The sequence shown here is derived from an EMBL/GenBank/DDBJ whole genome shotgun (WGS) entry which is preliminary data.</text>
</comment>
<proteinExistence type="predicted"/>
<dbReference type="Proteomes" id="UP000801492">
    <property type="component" value="Unassembled WGS sequence"/>
</dbReference>
<evidence type="ECO:0000313" key="3">
    <source>
        <dbReference type="Proteomes" id="UP000801492"/>
    </source>
</evidence>
<evidence type="ECO:0000313" key="2">
    <source>
        <dbReference type="EMBL" id="KAF2884638.1"/>
    </source>
</evidence>
<dbReference type="EMBL" id="VTPC01090146">
    <property type="protein sequence ID" value="KAF2884638.1"/>
    <property type="molecule type" value="Genomic_DNA"/>
</dbReference>
<dbReference type="AlphaFoldDB" id="A0A8K0G3S4"/>
<reference evidence="2" key="1">
    <citation type="submission" date="2019-08" db="EMBL/GenBank/DDBJ databases">
        <title>The genome of the North American firefly Photinus pyralis.</title>
        <authorList>
            <consortium name="Photinus pyralis genome working group"/>
            <person name="Fallon T.R."/>
            <person name="Sander Lower S.E."/>
            <person name="Weng J.-K."/>
        </authorList>
    </citation>
    <scope>NUCLEOTIDE SEQUENCE</scope>
    <source>
        <strain evidence="2">TRF0915ILg1</strain>
        <tissue evidence="2">Whole body</tissue>
    </source>
</reference>
<evidence type="ECO:0000256" key="1">
    <source>
        <dbReference type="SAM" id="MobiDB-lite"/>
    </source>
</evidence>
<sequence length="205" mass="24572">MSKASPYTTPNTHSENTAKSIEMMEIQGEAITQDKNDEEKEEYYKHMEKVFNEIPRYCVKTVIRDFNDQIRKEVRYRPVNGEHSQHQESSGNGRKLAAFTTVKNLRIVTTYFQHREIHKGGRVVNQIDHMDIESKRMKYILDTQSYRGAYIGTDHILVRAKIKYKRPPKEENRRQTRIRYSMEKLKDEQIKREFLRNLNEKDERM</sequence>
<gene>
    <name evidence="2" type="ORF">ILUMI_21525</name>
</gene>
<organism evidence="2 3">
    <name type="scientific">Ignelater luminosus</name>
    <name type="common">Cucubano</name>
    <name type="synonym">Pyrophorus luminosus</name>
    <dbReference type="NCBI Taxonomy" id="2038154"/>
    <lineage>
        <taxon>Eukaryota</taxon>
        <taxon>Metazoa</taxon>
        <taxon>Ecdysozoa</taxon>
        <taxon>Arthropoda</taxon>
        <taxon>Hexapoda</taxon>
        <taxon>Insecta</taxon>
        <taxon>Pterygota</taxon>
        <taxon>Neoptera</taxon>
        <taxon>Endopterygota</taxon>
        <taxon>Coleoptera</taxon>
        <taxon>Polyphaga</taxon>
        <taxon>Elateriformia</taxon>
        <taxon>Elateroidea</taxon>
        <taxon>Elateridae</taxon>
        <taxon>Agrypninae</taxon>
        <taxon>Pyrophorini</taxon>
        <taxon>Ignelater</taxon>
    </lineage>
</organism>
<accession>A0A8K0G3S4</accession>
<dbReference type="OrthoDB" id="8195170at2759"/>